<dbReference type="EMBL" id="VIWT01000001">
    <property type="protein sequence ID" value="TWF99957.1"/>
    <property type="molecule type" value="Genomic_DNA"/>
</dbReference>
<dbReference type="Proteomes" id="UP000317940">
    <property type="component" value="Unassembled WGS sequence"/>
</dbReference>
<dbReference type="AlphaFoldDB" id="A0A561UKS0"/>
<sequence length="89" mass="9699">MTTPLLIDYEACATALGLDSPNWLQEHISELPHVRLGKYVRFSADNLAQIIRTHTVLPAAAELPSSASDVPVALLELRPGRAPRGRQSN</sequence>
<evidence type="ECO:0000313" key="1">
    <source>
        <dbReference type="EMBL" id="TWF99957.1"/>
    </source>
</evidence>
<proteinExistence type="predicted"/>
<dbReference type="OrthoDB" id="4251376at2"/>
<organism evidence="1 2">
    <name type="scientific">Kitasatospora viridis</name>
    <dbReference type="NCBI Taxonomy" id="281105"/>
    <lineage>
        <taxon>Bacteria</taxon>
        <taxon>Bacillati</taxon>
        <taxon>Actinomycetota</taxon>
        <taxon>Actinomycetes</taxon>
        <taxon>Kitasatosporales</taxon>
        <taxon>Streptomycetaceae</taxon>
        <taxon>Kitasatospora</taxon>
    </lineage>
</organism>
<gene>
    <name evidence="1" type="ORF">FHX73_113817</name>
</gene>
<evidence type="ECO:0000313" key="2">
    <source>
        <dbReference type="Proteomes" id="UP000317940"/>
    </source>
</evidence>
<comment type="caution">
    <text evidence="1">The sequence shown here is derived from an EMBL/GenBank/DDBJ whole genome shotgun (WGS) entry which is preliminary data.</text>
</comment>
<accession>A0A561UKS0</accession>
<name>A0A561UKS0_9ACTN</name>
<keyword evidence="2" id="KW-1185">Reference proteome</keyword>
<dbReference type="RefSeq" id="WP_145906130.1">
    <property type="nucleotide sequence ID" value="NZ_BAAAMZ010000021.1"/>
</dbReference>
<reference evidence="1 2" key="1">
    <citation type="submission" date="2019-06" db="EMBL/GenBank/DDBJ databases">
        <title>Sequencing the genomes of 1000 actinobacteria strains.</title>
        <authorList>
            <person name="Klenk H.-P."/>
        </authorList>
    </citation>
    <scope>NUCLEOTIDE SEQUENCE [LARGE SCALE GENOMIC DNA]</scope>
    <source>
        <strain evidence="1 2">DSM 44826</strain>
    </source>
</reference>
<protein>
    <recommendedName>
        <fullName evidence="3">Excisionase family DNA binding protein</fullName>
    </recommendedName>
</protein>
<evidence type="ECO:0008006" key="3">
    <source>
        <dbReference type="Google" id="ProtNLM"/>
    </source>
</evidence>